<feature type="domain" description="Carboxymuconolactone decarboxylase-like" evidence="1">
    <location>
        <begin position="58"/>
        <end position="111"/>
    </location>
</feature>
<keyword evidence="2" id="KW-0560">Oxidoreductase</keyword>
<name>A0A3E0I6B1_9PSEU</name>
<keyword evidence="3" id="KW-1185">Reference proteome</keyword>
<dbReference type="GO" id="GO:0051920">
    <property type="term" value="F:peroxiredoxin activity"/>
    <property type="evidence" value="ECO:0007669"/>
    <property type="project" value="InterPro"/>
</dbReference>
<dbReference type="EMBL" id="QUNO01000002">
    <property type="protein sequence ID" value="REH54288.1"/>
    <property type="molecule type" value="Genomic_DNA"/>
</dbReference>
<dbReference type="Pfam" id="PF02627">
    <property type="entry name" value="CMD"/>
    <property type="match status" value="1"/>
</dbReference>
<accession>A0A3E0I6B1</accession>
<dbReference type="Proteomes" id="UP000256269">
    <property type="component" value="Unassembled WGS sequence"/>
</dbReference>
<dbReference type="PANTHER" id="PTHR35446:SF3">
    <property type="entry name" value="CMD DOMAIN-CONTAINING PROTEIN"/>
    <property type="match status" value="1"/>
</dbReference>
<keyword evidence="2" id="KW-0575">Peroxidase</keyword>
<protein>
    <submittedName>
        <fullName evidence="2">AhpD family alkylhydroperoxidase</fullName>
    </submittedName>
</protein>
<dbReference type="InterPro" id="IPR029032">
    <property type="entry name" value="AhpD-like"/>
</dbReference>
<organism evidence="2 3">
    <name type="scientific">Kutzneria buriramensis</name>
    <dbReference type="NCBI Taxonomy" id="1045776"/>
    <lineage>
        <taxon>Bacteria</taxon>
        <taxon>Bacillati</taxon>
        <taxon>Actinomycetota</taxon>
        <taxon>Actinomycetes</taxon>
        <taxon>Pseudonocardiales</taxon>
        <taxon>Pseudonocardiaceae</taxon>
        <taxon>Kutzneria</taxon>
    </lineage>
</organism>
<reference evidence="2 3" key="1">
    <citation type="submission" date="2018-08" db="EMBL/GenBank/DDBJ databases">
        <title>Genomic Encyclopedia of Archaeal and Bacterial Type Strains, Phase II (KMG-II): from individual species to whole genera.</title>
        <authorList>
            <person name="Goeker M."/>
        </authorList>
    </citation>
    <scope>NUCLEOTIDE SEQUENCE [LARGE SCALE GENOMIC DNA]</scope>
    <source>
        <strain evidence="2 3">DSM 45791</strain>
    </source>
</reference>
<comment type="caution">
    <text evidence="2">The sequence shown here is derived from an EMBL/GenBank/DDBJ whole genome shotgun (WGS) entry which is preliminary data.</text>
</comment>
<dbReference type="NCBIfam" id="TIGR00778">
    <property type="entry name" value="ahpD_dom"/>
    <property type="match status" value="1"/>
</dbReference>
<dbReference type="SUPFAM" id="SSF69118">
    <property type="entry name" value="AhpD-like"/>
    <property type="match status" value="1"/>
</dbReference>
<sequence>MLAHLEEKLFVDHTLETAPEAARRSLKATVDQLGYLPAPMARLAASPQLLDGFLKLTAMFEATTLEPLARETVVMTVAVRNGCHICIAMHTAMLGGIGADAELVAALREQRPLPDEKLEALRLFTVAVLETAGGVDDVVLKEFLDHGYTTQNALEVVLGIGTYTLSTFANRMTKAPVDYQLAAFA</sequence>
<dbReference type="InterPro" id="IPR003779">
    <property type="entry name" value="CMD-like"/>
</dbReference>
<evidence type="ECO:0000313" key="2">
    <source>
        <dbReference type="EMBL" id="REH54288.1"/>
    </source>
</evidence>
<dbReference type="Gene3D" id="1.20.1290.10">
    <property type="entry name" value="AhpD-like"/>
    <property type="match status" value="1"/>
</dbReference>
<dbReference type="PANTHER" id="PTHR35446">
    <property type="entry name" value="SI:CH211-175M2.5"/>
    <property type="match status" value="1"/>
</dbReference>
<dbReference type="InterPro" id="IPR004675">
    <property type="entry name" value="AhpD_core"/>
</dbReference>
<evidence type="ECO:0000259" key="1">
    <source>
        <dbReference type="Pfam" id="PF02627"/>
    </source>
</evidence>
<dbReference type="AlphaFoldDB" id="A0A3E0I6B1"/>
<evidence type="ECO:0000313" key="3">
    <source>
        <dbReference type="Proteomes" id="UP000256269"/>
    </source>
</evidence>
<gene>
    <name evidence="2" type="ORF">BCF44_102520</name>
</gene>
<proteinExistence type="predicted"/>